<dbReference type="AlphaFoldDB" id="Q6ZFQ7"/>
<feature type="region of interest" description="Disordered" evidence="1">
    <location>
        <begin position="230"/>
        <end position="250"/>
    </location>
</feature>
<feature type="compositionally biased region" description="Low complexity" evidence="1">
    <location>
        <begin position="67"/>
        <end position="77"/>
    </location>
</feature>
<feature type="region of interest" description="Disordered" evidence="1">
    <location>
        <begin position="1"/>
        <end position="32"/>
    </location>
</feature>
<name>Q6ZFQ7_ORYSJ</name>
<proteinExistence type="predicted"/>
<dbReference type="Proteomes" id="UP000000763">
    <property type="component" value="Chromosome 2"/>
</dbReference>
<feature type="compositionally biased region" description="Polar residues" evidence="1">
    <location>
        <begin position="8"/>
        <end position="17"/>
    </location>
</feature>
<sequence length="265" mass="28687">MAGIRYSNPASLSSPTSHVGRRSPAFPGHVRPSPPLFKLLRRSLSLFPPLAELSRASHRSRAVQPLAAAVSATPAAASRRWGRRRTAPSPPLGSRGRDPPRPPLLRRGSSPERHSHHATMRVAMSAAFGRHSRLLWPLSSSLTSFFSFFRSSWSPSAACRPLSVAPRRRTPPSPPVRAPSPFIFFPNSPCVAAARARRRLWSLPPSAAAAFASFLRRRLRRWMPSPATRRARAAAASPGRPVGFDAEPSPAAASIAARPIGPRAI</sequence>
<protein>
    <submittedName>
        <fullName evidence="2">Uncharacterized protein</fullName>
    </submittedName>
</protein>
<evidence type="ECO:0000313" key="2">
    <source>
        <dbReference type="EMBL" id="BAD15595.1"/>
    </source>
</evidence>
<feature type="region of interest" description="Disordered" evidence="1">
    <location>
        <begin position="62"/>
        <end position="118"/>
    </location>
</feature>
<organism evidence="2 3">
    <name type="scientific">Oryza sativa subsp. japonica</name>
    <name type="common">Rice</name>
    <dbReference type="NCBI Taxonomy" id="39947"/>
    <lineage>
        <taxon>Eukaryota</taxon>
        <taxon>Viridiplantae</taxon>
        <taxon>Streptophyta</taxon>
        <taxon>Embryophyta</taxon>
        <taxon>Tracheophyta</taxon>
        <taxon>Spermatophyta</taxon>
        <taxon>Magnoliopsida</taxon>
        <taxon>Liliopsida</taxon>
        <taxon>Poales</taxon>
        <taxon>Poaceae</taxon>
        <taxon>BOP clade</taxon>
        <taxon>Oryzoideae</taxon>
        <taxon>Oryzeae</taxon>
        <taxon>Oryzinae</taxon>
        <taxon>Oryza</taxon>
        <taxon>Oryza sativa</taxon>
    </lineage>
</organism>
<evidence type="ECO:0000256" key="1">
    <source>
        <dbReference type="SAM" id="MobiDB-lite"/>
    </source>
</evidence>
<reference evidence="3" key="2">
    <citation type="journal article" date="2008" name="Nucleic Acids Res.">
        <title>The rice annotation project database (RAP-DB): 2008 update.</title>
        <authorList>
            <consortium name="The rice annotation project (RAP)"/>
        </authorList>
    </citation>
    <scope>GENOME REANNOTATION</scope>
    <source>
        <strain evidence="3">cv. Nipponbare</strain>
    </source>
</reference>
<gene>
    <name evidence="2" type="primary">OJ1116_E03.6</name>
</gene>
<evidence type="ECO:0000313" key="3">
    <source>
        <dbReference type="Proteomes" id="UP000000763"/>
    </source>
</evidence>
<dbReference type="EMBL" id="AP004177">
    <property type="protein sequence ID" value="BAD15595.1"/>
    <property type="molecule type" value="Genomic_DNA"/>
</dbReference>
<reference evidence="3" key="1">
    <citation type="journal article" date="2005" name="Nature">
        <title>The map-based sequence of the rice genome.</title>
        <authorList>
            <consortium name="International rice genome sequencing project (IRGSP)"/>
            <person name="Matsumoto T."/>
            <person name="Wu J."/>
            <person name="Kanamori H."/>
            <person name="Katayose Y."/>
            <person name="Fujisawa M."/>
            <person name="Namiki N."/>
            <person name="Mizuno H."/>
            <person name="Yamamoto K."/>
            <person name="Antonio B.A."/>
            <person name="Baba T."/>
            <person name="Sakata K."/>
            <person name="Nagamura Y."/>
            <person name="Aoki H."/>
            <person name="Arikawa K."/>
            <person name="Arita K."/>
            <person name="Bito T."/>
            <person name="Chiden Y."/>
            <person name="Fujitsuka N."/>
            <person name="Fukunaka R."/>
            <person name="Hamada M."/>
            <person name="Harada C."/>
            <person name="Hayashi A."/>
            <person name="Hijishita S."/>
            <person name="Honda M."/>
            <person name="Hosokawa S."/>
            <person name="Ichikawa Y."/>
            <person name="Idonuma A."/>
            <person name="Iijima M."/>
            <person name="Ikeda M."/>
            <person name="Ikeno M."/>
            <person name="Ito K."/>
            <person name="Ito S."/>
            <person name="Ito T."/>
            <person name="Ito Y."/>
            <person name="Ito Y."/>
            <person name="Iwabuchi A."/>
            <person name="Kamiya K."/>
            <person name="Karasawa W."/>
            <person name="Kurita K."/>
            <person name="Katagiri S."/>
            <person name="Kikuta A."/>
            <person name="Kobayashi H."/>
            <person name="Kobayashi N."/>
            <person name="Machita K."/>
            <person name="Maehara T."/>
            <person name="Masukawa M."/>
            <person name="Mizubayashi T."/>
            <person name="Mukai Y."/>
            <person name="Nagasaki H."/>
            <person name="Nagata Y."/>
            <person name="Naito S."/>
            <person name="Nakashima M."/>
            <person name="Nakama Y."/>
            <person name="Nakamichi Y."/>
            <person name="Nakamura M."/>
            <person name="Meguro A."/>
            <person name="Negishi M."/>
            <person name="Ohta I."/>
            <person name="Ohta T."/>
            <person name="Okamoto M."/>
            <person name="Ono N."/>
            <person name="Saji S."/>
            <person name="Sakaguchi M."/>
            <person name="Sakai K."/>
            <person name="Shibata M."/>
            <person name="Shimokawa T."/>
            <person name="Song J."/>
            <person name="Takazaki Y."/>
            <person name="Terasawa K."/>
            <person name="Tsugane M."/>
            <person name="Tsuji K."/>
            <person name="Ueda S."/>
            <person name="Waki K."/>
            <person name="Yamagata H."/>
            <person name="Yamamoto M."/>
            <person name="Yamamoto S."/>
            <person name="Yamane H."/>
            <person name="Yoshiki S."/>
            <person name="Yoshihara R."/>
            <person name="Yukawa K."/>
            <person name="Zhong H."/>
            <person name="Yano M."/>
            <person name="Yuan Q."/>
            <person name="Ouyang S."/>
            <person name="Liu J."/>
            <person name="Jones K.M."/>
            <person name="Gansberger K."/>
            <person name="Moffat K."/>
            <person name="Hill J."/>
            <person name="Bera J."/>
            <person name="Fadrosh D."/>
            <person name="Jin S."/>
            <person name="Johri S."/>
            <person name="Kim M."/>
            <person name="Overton L."/>
            <person name="Reardon M."/>
            <person name="Tsitrin T."/>
            <person name="Vuong H."/>
            <person name="Weaver B."/>
            <person name="Ciecko A."/>
            <person name="Tallon L."/>
            <person name="Jackson J."/>
            <person name="Pai G."/>
            <person name="Aken S.V."/>
            <person name="Utterback T."/>
            <person name="Reidmuller S."/>
            <person name="Feldblyum T."/>
            <person name="Hsiao J."/>
            <person name="Zismann V."/>
            <person name="Iobst S."/>
            <person name="de Vazeille A.R."/>
            <person name="Buell C.R."/>
            <person name="Ying K."/>
            <person name="Li Y."/>
            <person name="Lu T."/>
            <person name="Huang Y."/>
            <person name="Zhao Q."/>
            <person name="Feng Q."/>
            <person name="Zhang L."/>
            <person name="Zhu J."/>
            <person name="Weng Q."/>
            <person name="Mu J."/>
            <person name="Lu Y."/>
            <person name="Fan D."/>
            <person name="Liu Y."/>
            <person name="Guan J."/>
            <person name="Zhang Y."/>
            <person name="Yu S."/>
            <person name="Liu X."/>
            <person name="Zhang Y."/>
            <person name="Hong G."/>
            <person name="Han B."/>
            <person name="Choisne N."/>
            <person name="Demange N."/>
            <person name="Orjeda G."/>
            <person name="Samain S."/>
            <person name="Cattolico L."/>
            <person name="Pelletier E."/>
            <person name="Couloux A."/>
            <person name="Segurens B."/>
            <person name="Wincker P."/>
            <person name="D'Hont A."/>
            <person name="Scarpelli C."/>
            <person name="Weissenbach J."/>
            <person name="Salanoubat M."/>
            <person name="Quetier F."/>
            <person name="Yu Y."/>
            <person name="Kim H.R."/>
            <person name="Rambo T."/>
            <person name="Currie J."/>
            <person name="Collura K."/>
            <person name="Luo M."/>
            <person name="Yang T."/>
            <person name="Ammiraju J.S.S."/>
            <person name="Engler F."/>
            <person name="Soderlund C."/>
            <person name="Wing R.A."/>
            <person name="Palmer L.E."/>
            <person name="de la Bastide M."/>
            <person name="Spiegel L."/>
            <person name="Nascimento L."/>
            <person name="Zutavern T."/>
            <person name="O'Shaughnessy A."/>
            <person name="Dike S."/>
            <person name="Dedhia N."/>
            <person name="Preston R."/>
            <person name="Balija V."/>
            <person name="McCombie W.R."/>
            <person name="Chow T."/>
            <person name="Chen H."/>
            <person name="Chung M."/>
            <person name="Chen C."/>
            <person name="Shaw J."/>
            <person name="Wu H."/>
            <person name="Hsiao K."/>
            <person name="Chao Y."/>
            <person name="Chu M."/>
            <person name="Cheng C."/>
            <person name="Hour A."/>
            <person name="Lee P."/>
            <person name="Lin S."/>
            <person name="Lin Y."/>
            <person name="Liou J."/>
            <person name="Liu S."/>
            <person name="Hsing Y."/>
            <person name="Raghuvanshi S."/>
            <person name="Mohanty A."/>
            <person name="Bharti A.K."/>
            <person name="Gaur A."/>
            <person name="Gupta V."/>
            <person name="Kumar D."/>
            <person name="Ravi V."/>
            <person name="Vij S."/>
            <person name="Kapur A."/>
            <person name="Khurana P."/>
            <person name="Khurana P."/>
            <person name="Khurana J.P."/>
            <person name="Tyagi A.K."/>
            <person name="Gaikwad K."/>
            <person name="Singh A."/>
            <person name="Dalal V."/>
            <person name="Srivastava S."/>
            <person name="Dixit A."/>
            <person name="Pal A.K."/>
            <person name="Ghazi I.A."/>
            <person name="Yadav M."/>
            <person name="Pandit A."/>
            <person name="Bhargava A."/>
            <person name="Sureshbabu K."/>
            <person name="Batra K."/>
            <person name="Sharma T.R."/>
            <person name="Mohapatra T."/>
            <person name="Singh N.K."/>
            <person name="Messing J."/>
            <person name="Nelson A.B."/>
            <person name="Fuks G."/>
            <person name="Kavchok S."/>
            <person name="Keizer G."/>
            <person name="Linton E."/>
            <person name="Llaca V."/>
            <person name="Song R."/>
            <person name="Tanyolac B."/>
            <person name="Young S."/>
            <person name="Ho-Il K."/>
            <person name="Hahn J.H."/>
            <person name="Sangsakoo G."/>
            <person name="Vanavichit A."/>
            <person name="de Mattos Luiz.A.T."/>
            <person name="Zimmer P.D."/>
            <person name="Malone G."/>
            <person name="Dellagostin O."/>
            <person name="de Oliveira A.C."/>
            <person name="Bevan M."/>
            <person name="Bancroft I."/>
            <person name="Minx P."/>
            <person name="Cordum H."/>
            <person name="Wilson R."/>
            <person name="Cheng Z."/>
            <person name="Jin W."/>
            <person name="Jiang J."/>
            <person name="Leong S.A."/>
            <person name="Iwama H."/>
            <person name="Gojobori T."/>
            <person name="Itoh T."/>
            <person name="Niimura Y."/>
            <person name="Fujii Y."/>
            <person name="Habara T."/>
            <person name="Sakai H."/>
            <person name="Sato Y."/>
            <person name="Wilson G."/>
            <person name="Kumar K."/>
            <person name="McCouch S."/>
            <person name="Juretic N."/>
            <person name="Hoen D."/>
            <person name="Wright S."/>
            <person name="Bruskiewich R."/>
            <person name="Bureau T."/>
            <person name="Miyao A."/>
            <person name="Hirochika H."/>
            <person name="Nishikawa T."/>
            <person name="Kadowaki K."/>
            <person name="Sugiura M."/>
            <person name="Burr B."/>
            <person name="Sasaki T."/>
        </authorList>
    </citation>
    <scope>NUCLEOTIDE SEQUENCE [LARGE SCALE GENOMIC DNA]</scope>
    <source>
        <strain evidence="3">cv. Nipponbare</strain>
    </source>
</reference>
<accession>Q6ZFQ7</accession>